<evidence type="ECO:0000313" key="5">
    <source>
        <dbReference type="Proteomes" id="UP000238196"/>
    </source>
</evidence>
<dbReference type="InterPro" id="IPR011324">
    <property type="entry name" value="Cytotoxic_necrot_fac-like_cat"/>
</dbReference>
<comment type="caution">
    <text evidence="4">The sequence shown here is derived from an EMBL/GenBank/DDBJ whole genome shotgun (WGS) entry which is preliminary data.</text>
</comment>
<dbReference type="OrthoDB" id="9807202at2"/>
<dbReference type="PANTHER" id="PTHR35147:SF2">
    <property type="entry name" value="CHEMORECEPTOR GLUTAMINE DEAMIDASE CHED-RELATED"/>
    <property type="match status" value="1"/>
</dbReference>
<dbReference type="GO" id="GO:0006935">
    <property type="term" value="P:chemotaxis"/>
    <property type="evidence" value="ECO:0007669"/>
    <property type="project" value="UniProtKB-UniRule"/>
</dbReference>
<comment type="function">
    <text evidence="3">Probably deamidates glutamine residues to glutamate on methyl-accepting chemotaxis receptors (MCPs), playing an important role in chemotaxis.</text>
</comment>
<comment type="catalytic activity">
    <reaction evidence="3">
        <text>L-glutaminyl-[protein] + H2O = L-glutamyl-[protein] + NH4(+)</text>
        <dbReference type="Rhea" id="RHEA:16441"/>
        <dbReference type="Rhea" id="RHEA-COMP:10207"/>
        <dbReference type="Rhea" id="RHEA-COMP:10208"/>
        <dbReference type="ChEBI" id="CHEBI:15377"/>
        <dbReference type="ChEBI" id="CHEBI:28938"/>
        <dbReference type="ChEBI" id="CHEBI:29973"/>
        <dbReference type="ChEBI" id="CHEBI:30011"/>
        <dbReference type="EC" id="3.5.1.44"/>
    </reaction>
</comment>
<dbReference type="SUPFAM" id="SSF64438">
    <property type="entry name" value="CNF1/YfiH-like putative cysteine hydrolases"/>
    <property type="match status" value="1"/>
</dbReference>
<dbReference type="HAMAP" id="MF_01440">
    <property type="entry name" value="CheD"/>
    <property type="match status" value="1"/>
</dbReference>
<reference evidence="4 5" key="1">
    <citation type="submission" date="2018-02" db="EMBL/GenBank/DDBJ databases">
        <title>novel marine gammaproteobacteria from coastal saline agro ecosystem.</title>
        <authorList>
            <person name="Krishnan R."/>
            <person name="Ramesh Kumar N."/>
        </authorList>
    </citation>
    <scope>NUCLEOTIDE SEQUENCE [LARGE SCALE GENOMIC DNA]</scope>
    <source>
        <strain evidence="4 5">228</strain>
    </source>
</reference>
<dbReference type="Gene3D" id="3.30.1330.200">
    <property type="match status" value="1"/>
</dbReference>
<evidence type="ECO:0000256" key="1">
    <source>
        <dbReference type="ARBA" id="ARBA00022500"/>
    </source>
</evidence>
<dbReference type="CDD" id="cd16352">
    <property type="entry name" value="CheD"/>
    <property type="match status" value="1"/>
</dbReference>
<sequence>MAVIASRNFAPIRQPGMAAPVIKLHPGDFYVTSQDECLMTVLGSCVSVCMYDPFAGIGGMNHFILPDSQDDTVATTSRYGSYVMEVLMNALLRLGADRSQLRLKIVGGAQVIRFQRQIGEMNIAFAKHYADVEQLNVVSADIGGNRPRKVLFFPADGRLLVKKLQQIDQDDLAVQERLLQARIKRRLNLGDIELF</sequence>
<dbReference type="AlphaFoldDB" id="A0A2S5KRL2"/>
<dbReference type="Proteomes" id="UP000238196">
    <property type="component" value="Unassembled WGS sequence"/>
</dbReference>
<evidence type="ECO:0000256" key="3">
    <source>
        <dbReference type="HAMAP-Rule" id="MF_01440"/>
    </source>
</evidence>
<dbReference type="InterPro" id="IPR038592">
    <property type="entry name" value="CheD-like_sf"/>
</dbReference>
<dbReference type="PANTHER" id="PTHR35147">
    <property type="entry name" value="CHEMORECEPTOR GLUTAMINE DEAMIDASE CHED-RELATED"/>
    <property type="match status" value="1"/>
</dbReference>
<gene>
    <name evidence="3" type="primary">cheD</name>
    <name evidence="4" type="ORF">C4K68_12160</name>
</gene>
<evidence type="ECO:0000256" key="2">
    <source>
        <dbReference type="ARBA" id="ARBA00022801"/>
    </source>
</evidence>
<organism evidence="4 5">
    <name type="scientific">Proteobacteria bacterium 228</name>
    <dbReference type="NCBI Taxonomy" id="2083153"/>
    <lineage>
        <taxon>Bacteria</taxon>
        <taxon>Pseudomonadati</taxon>
        <taxon>Pseudomonadota</taxon>
    </lineage>
</organism>
<name>A0A2S5KRL2_9PROT</name>
<dbReference type="InterPro" id="IPR005659">
    <property type="entry name" value="Chemorcpt_Glu_NH3ase_CheD"/>
</dbReference>
<keyword evidence="1 3" id="KW-0145">Chemotaxis</keyword>
<comment type="similarity">
    <text evidence="3">Belongs to the CheD family.</text>
</comment>
<accession>A0A2S5KRL2</accession>
<dbReference type="GO" id="GO:0050568">
    <property type="term" value="F:protein-glutamine glutaminase activity"/>
    <property type="evidence" value="ECO:0007669"/>
    <property type="project" value="UniProtKB-UniRule"/>
</dbReference>
<dbReference type="EC" id="3.5.1.44" evidence="3"/>
<keyword evidence="2 3" id="KW-0378">Hydrolase</keyword>
<evidence type="ECO:0000313" key="4">
    <source>
        <dbReference type="EMBL" id="PPC77159.1"/>
    </source>
</evidence>
<dbReference type="Pfam" id="PF03975">
    <property type="entry name" value="CheD"/>
    <property type="match status" value="1"/>
</dbReference>
<protein>
    <recommendedName>
        <fullName evidence="3">Probable chemoreceptor glutamine deamidase CheD</fullName>
        <ecNumber evidence="3">3.5.1.44</ecNumber>
    </recommendedName>
</protein>
<dbReference type="EMBL" id="PRLP01000035">
    <property type="protein sequence ID" value="PPC77159.1"/>
    <property type="molecule type" value="Genomic_DNA"/>
</dbReference>
<proteinExistence type="inferred from homology"/>